<gene>
    <name evidence="12" type="primary">pcnB</name>
</gene>
<dbReference type="PANTHER" id="PTHR47788:SF1">
    <property type="entry name" value="A-ADDING TRNA NUCLEOTIDYLTRANSFERASE"/>
    <property type="match status" value="1"/>
</dbReference>
<keyword evidence="8" id="KW-0460">Magnesium</keyword>
<dbReference type="GO" id="GO:1990817">
    <property type="term" value="F:poly(A) RNA polymerase activity"/>
    <property type="evidence" value="ECO:0007669"/>
    <property type="project" value="UniProtKB-EC"/>
</dbReference>
<dbReference type="SUPFAM" id="SSF81301">
    <property type="entry name" value="Nucleotidyltransferase"/>
    <property type="match status" value="1"/>
</dbReference>
<dbReference type="InterPro" id="IPR043519">
    <property type="entry name" value="NT_sf"/>
</dbReference>
<dbReference type="GO" id="GO:0046872">
    <property type="term" value="F:metal ion binding"/>
    <property type="evidence" value="ECO:0007669"/>
    <property type="project" value="UniProtKB-KW"/>
</dbReference>
<organism evidence="12">
    <name type="scientific">uncultured marine thaumarchaeote KM3_66_E06</name>
    <dbReference type="NCBI Taxonomy" id="1456228"/>
    <lineage>
        <taxon>Archaea</taxon>
        <taxon>Nitrososphaerota</taxon>
        <taxon>environmental samples</taxon>
    </lineage>
</organism>
<evidence type="ECO:0000256" key="6">
    <source>
        <dbReference type="ARBA" id="ARBA00022723"/>
    </source>
</evidence>
<feature type="domain" description="tRNA nucleotidyltransferase/poly(A) polymerase RNA and SrmB- binding" evidence="11">
    <location>
        <begin position="184"/>
        <end position="242"/>
    </location>
</feature>
<dbReference type="Gene3D" id="3.30.460.10">
    <property type="entry name" value="Beta Polymerase, domain 2"/>
    <property type="match status" value="1"/>
</dbReference>
<evidence type="ECO:0000256" key="1">
    <source>
        <dbReference type="ARBA" id="ARBA00001946"/>
    </source>
</evidence>
<protein>
    <submittedName>
        <fullName evidence="12">Polynucleotide adenylyltransferase-domain-containing protein (PcnB)</fullName>
        <ecNumber evidence="12">2.7.7.19</ecNumber>
    </submittedName>
</protein>
<dbReference type="GO" id="GO:0000166">
    <property type="term" value="F:nucleotide binding"/>
    <property type="evidence" value="ECO:0007669"/>
    <property type="project" value="UniProtKB-KW"/>
</dbReference>
<keyword evidence="9" id="KW-0694">RNA-binding</keyword>
<keyword evidence="7" id="KW-0547">Nucleotide-binding</keyword>
<sequence>MPYVPFDNVLRDTDVALLRALGRAADDAGAKLWAVGGVVRDALLGSAVVDIDLASETPAAELGPVLAASVGGTLAKLTAFRTLNLRIGERKFDLATARAEHYAHPGALPDVTPTDIASDLARRDFSVNAMAAALAPDDFGELVDLHGGLEDLSARRIRALHAGSFQDDPTRQLRAVRYAARLRFRIERRTSIWMRRDRHHLRALSPARARHELELLVDEPTGARALTRAWARGILSALHPALGSDDVRTALVAANRGGLDGLELIGTLIYPLGAADVDKLRIRLGLTRTERKLVDGVIRVRGAEREIAGATPSAVAREVAGAPSAAIATVAVVSPAAALRASLRRYAQAVDRVGARGLLGGRAVLRLGVAQGSAVGAALAALRSAELDGNIRTHAGAVRFIRRWIQE</sequence>
<keyword evidence="3 12" id="KW-0808">Transferase</keyword>
<dbReference type="Pfam" id="PF01743">
    <property type="entry name" value="PolyA_pol"/>
    <property type="match status" value="1"/>
</dbReference>
<dbReference type="GO" id="GO:0008033">
    <property type="term" value="P:tRNA processing"/>
    <property type="evidence" value="ECO:0007669"/>
    <property type="project" value="UniProtKB-KW"/>
</dbReference>
<evidence type="ECO:0000256" key="4">
    <source>
        <dbReference type="ARBA" id="ARBA00022694"/>
    </source>
</evidence>
<evidence type="ECO:0000256" key="3">
    <source>
        <dbReference type="ARBA" id="ARBA00022679"/>
    </source>
</evidence>
<feature type="domain" description="Poly A polymerase head" evidence="10">
    <location>
        <begin position="32"/>
        <end position="158"/>
    </location>
</feature>
<dbReference type="CDD" id="cd05398">
    <property type="entry name" value="NT_ClassII-CCAase"/>
    <property type="match status" value="1"/>
</dbReference>
<dbReference type="AlphaFoldDB" id="A0A075HCB2"/>
<accession>A0A075HCB2</accession>
<dbReference type="GO" id="GO:0000049">
    <property type="term" value="F:tRNA binding"/>
    <property type="evidence" value="ECO:0007669"/>
    <property type="project" value="UniProtKB-KW"/>
</dbReference>
<dbReference type="EC" id="2.7.7.19" evidence="12"/>
<proteinExistence type="predicted"/>
<evidence type="ECO:0000256" key="8">
    <source>
        <dbReference type="ARBA" id="ARBA00022842"/>
    </source>
</evidence>
<keyword evidence="2" id="KW-0820">tRNA-binding</keyword>
<evidence type="ECO:0000259" key="10">
    <source>
        <dbReference type="Pfam" id="PF01743"/>
    </source>
</evidence>
<dbReference type="Pfam" id="PF12627">
    <property type="entry name" value="PolyA_pol_RNAbd"/>
    <property type="match status" value="1"/>
</dbReference>
<comment type="cofactor">
    <cofactor evidence="1">
        <name>Mg(2+)</name>
        <dbReference type="ChEBI" id="CHEBI:18420"/>
    </cofactor>
</comment>
<dbReference type="SUPFAM" id="SSF81891">
    <property type="entry name" value="Poly A polymerase C-terminal region-like"/>
    <property type="match status" value="1"/>
</dbReference>
<keyword evidence="6" id="KW-0479">Metal-binding</keyword>
<dbReference type="InterPro" id="IPR002646">
    <property type="entry name" value="PolA_pol_head_dom"/>
</dbReference>
<reference evidence="12" key="1">
    <citation type="journal article" date="2014" name="Genome Biol. Evol.">
        <title>Pangenome evidence for extensive interdomain horizontal transfer affecting lineage core and shell genes in uncultured planktonic thaumarchaeota and euryarchaeota.</title>
        <authorList>
            <person name="Deschamps P."/>
            <person name="Zivanovic Y."/>
            <person name="Moreira D."/>
            <person name="Rodriguez-Valera F."/>
            <person name="Lopez-Garcia P."/>
        </authorList>
    </citation>
    <scope>NUCLEOTIDE SEQUENCE</scope>
</reference>
<dbReference type="Gene3D" id="1.10.3090.10">
    <property type="entry name" value="cca-adding enzyme, domain 2"/>
    <property type="match status" value="1"/>
</dbReference>
<evidence type="ECO:0000313" key="12">
    <source>
        <dbReference type="EMBL" id="AIF14176.1"/>
    </source>
</evidence>
<evidence type="ECO:0000256" key="7">
    <source>
        <dbReference type="ARBA" id="ARBA00022741"/>
    </source>
</evidence>
<keyword evidence="5 12" id="KW-0548">Nucleotidyltransferase</keyword>
<dbReference type="InterPro" id="IPR032828">
    <property type="entry name" value="PolyA_RNA-bd"/>
</dbReference>
<evidence type="ECO:0000259" key="11">
    <source>
        <dbReference type="Pfam" id="PF12627"/>
    </source>
</evidence>
<dbReference type="InterPro" id="IPR052390">
    <property type="entry name" value="tRNA_nt/polyA_polymerase"/>
</dbReference>
<dbReference type="EMBL" id="KF900994">
    <property type="protein sequence ID" value="AIF14176.1"/>
    <property type="molecule type" value="Genomic_DNA"/>
</dbReference>
<evidence type="ECO:0000256" key="9">
    <source>
        <dbReference type="ARBA" id="ARBA00022884"/>
    </source>
</evidence>
<evidence type="ECO:0000256" key="2">
    <source>
        <dbReference type="ARBA" id="ARBA00022555"/>
    </source>
</evidence>
<evidence type="ECO:0000256" key="5">
    <source>
        <dbReference type="ARBA" id="ARBA00022695"/>
    </source>
</evidence>
<name>A0A075HCB2_9ARCH</name>
<keyword evidence="4" id="KW-0819">tRNA processing</keyword>
<dbReference type="PANTHER" id="PTHR47788">
    <property type="entry name" value="POLYA POLYMERASE"/>
    <property type="match status" value="1"/>
</dbReference>